<accession>A0A2H9TC08</accession>
<dbReference type="EMBL" id="NSIT01000005">
    <property type="protein sequence ID" value="PJE80781.1"/>
    <property type="molecule type" value="Genomic_DNA"/>
</dbReference>
<dbReference type="AlphaFoldDB" id="A0A2H9TC08"/>
<name>A0A2H9TC08_9ZZZZ</name>
<reference evidence="1" key="1">
    <citation type="journal article" date="2017" name="Appl. Environ. Microbiol.">
        <title>Molecular characterization of an Endozoicomonas-like organism causing infection in king scallop Pecten maximus L.</title>
        <authorList>
            <person name="Cano I."/>
            <person name="van Aerle R."/>
            <person name="Ross S."/>
            <person name="Verner-Jeffreys D.W."/>
            <person name="Paley R.K."/>
            <person name="Rimmer G."/>
            <person name="Ryder D."/>
            <person name="Hooper P."/>
            <person name="Stone D."/>
            <person name="Feist S.W."/>
        </authorList>
    </citation>
    <scope>NUCLEOTIDE SEQUENCE</scope>
</reference>
<organism evidence="1">
    <name type="scientific">invertebrate metagenome</name>
    <dbReference type="NCBI Taxonomy" id="1711999"/>
    <lineage>
        <taxon>unclassified sequences</taxon>
        <taxon>metagenomes</taxon>
        <taxon>organismal metagenomes</taxon>
    </lineage>
</organism>
<sequence>MIPGHFMPLLMSFPIRKNNISWKECLLVAILSLMALVLSGCSWFGEGRTDQQQGAASIGHWQTTQRWAFHGMPEKLAAMTQQKVTLSARCYFRPEVLRLKVFRQGIMLPVLGVSESLSMAPHLEHTSEMFNLLQEYWKLGNPMENFFFYQRLLSSVEHACPPNLNRDIPSCAYLKWLPFVGQGSHGSLYDESRMERWLKEHPDVSYIIYQPAEIYQSETLFNLGYSLHKEAITRQPAEKRWKAVEPWLGKFRIDWYTLSKPGKMPALTPVNRVGFCEMVWEELEEKKAEFSRHLTVSQMQQIHQVLWPEFCQVVSDFMEELTVAESDSVK</sequence>
<protein>
    <submittedName>
        <fullName evidence="1">Uncharacterized protein</fullName>
    </submittedName>
</protein>
<comment type="caution">
    <text evidence="1">The sequence shown here is derived from an EMBL/GenBank/DDBJ whole genome shotgun (WGS) entry which is preliminary data.</text>
</comment>
<evidence type="ECO:0000313" key="1">
    <source>
        <dbReference type="EMBL" id="PJE80781.1"/>
    </source>
</evidence>
<proteinExistence type="predicted"/>
<gene>
    <name evidence="1" type="ORF">CI610_00206</name>
</gene>